<dbReference type="Proteomes" id="UP000631114">
    <property type="component" value="Unassembled WGS sequence"/>
</dbReference>
<proteinExistence type="predicted"/>
<feature type="transmembrane region" description="Helical" evidence="1">
    <location>
        <begin position="226"/>
        <end position="244"/>
    </location>
</feature>
<reference evidence="3 4" key="1">
    <citation type="submission" date="2020-10" db="EMBL/GenBank/DDBJ databases">
        <title>The Coptis chinensis genome and diversification of protoberbering-type alkaloids.</title>
        <authorList>
            <person name="Wang B."/>
            <person name="Shu S."/>
            <person name="Song C."/>
            <person name="Liu Y."/>
        </authorList>
    </citation>
    <scope>NUCLEOTIDE SEQUENCE [LARGE SCALE GENOMIC DNA]</scope>
    <source>
        <strain evidence="3">HL-2020</strain>
        <tissue evidence="3">Leaf</tissue>
    </source>
</reference>
<feature type="transmembrane region" description="Helical" evidence="1">
    <location>
        <begin position="363"/>
        <end position="382"/>
    </location>
</feature>
<feature type="transmembrane region" description="Helical" evidence="1">
    <location>
        <begin position="333"/>
        <end position="356"/>
    </location>
</feature>
<sequence>MGVYELVEGEDTNINNAMEDAYGEKKIVNMEEGYSTTNHIRFHLNSSVEVVTSGDGQKTNNVILNVGGSQDAAPSTRRLASLDVFRGLTVALMILVDDVGGVFPPINHSPWDGVTLADFVMPFFLFIVGVALALAYKRLSSKVVATRTALLRAIKLLVLGLVLQGGYFHGIKDLTYGVNIEYIRWMGVLQRIAIAYLLAALCEIWLKRGDVVKSEMSLLKKYQLQWLVVLVLTVVHMALLYGLFVPDWEYQLPSEGTSVATRTFTVKCGVRGDTGPACNAVGMIDRTLLGVQHLYKKAIYSRTKQCSIKSPDYGPLPQGAPSWCQSAFEPEGILSSVMAVVTCMIGLHYGHVIVHFKEHKDRILHWMIPASCLVVMGFILDFSGMHVNKALYSSSYTCVTAGAAGIFFTGIYVLVDVWGYRRPTIVLELMGKHALMIYILAACNLLPLFLHGFYWKRPENNILTLIGIGS</sequence>
<dbReference type="EMBL" id="JADFTS010000002">
    <property type="protein sequence ID" value="KAF9619569.1"/>
    <property type="molecule type" value="Genomic_DNA"/>
</dbReference>
<dbReference type="PANTHER" id="PTHR31061:SF24">
    <property type="entry name" value="LD22376P"/>
    <property type="match status" value="1"/>
</dbReference>
<feature type="transmembrane region" description="Helical" evidence="1">
    <location>
        <begin position="119"/>
        <end position="137"/>
    </location>
</feature>
<protein>
    <recommendedName>
        <fullName evidence="2">Heparan-alpha-glucosaminide N-acetyltransferase catalytic domain-containing protein</fullName>
    </recommendedName>
</protein>
<feature type="transmembrane region" description="Helical" evidence="1">
    <location>
        <begin position="394"/>
        <end position="415"/>
    </location>
</feature>
<comment type="caution">
    <text evidence="3">The sequence shown here is derived from an EMBL/GenBank/DDBJ whole genome shotgun (WGS) entry which is preliminary data.</text>
</comment>
<keyword evidence="1" id="KW-0472">Membrane</keyword>
<feature type="domain" description="Heparan-alpha-glucosaminide N-acetyltransferase catalytic" evidence="2">
    <location>
        <begin position="78"/>
        <end position="202"/>
    </location>
</feature>
<gene>
    <name evidence="3" type="ORF">IFM89_007396</name>
</gene>
<organism evidence="3 4">
    <name type="scientific">Coptis chinensis</name>
    <dbReference type="NCBI Taxonomy" id="261450"/>
    <lineage>
        <taxon>Eukaryota</taxon>
        <taxon>Viridiplantae</taxon>
        <taxon>Streptophyta</taxon>
        <taxon>Embryophyta</taxon>
        <taxon>Tracheophyta</taxon>
        <taxon>Spermatophyta</taxon>
        <taxon>Magnoliopsida</taxon>
        <taxon>Ranunculales</taxon>
        <taxon>Ranunculaceae</taxon>
        <taxon>Coptidoideae</taxon>
        <taxon>Coptis</taxon>
    </lineage>
</organism>
<accession>A0A835MA96</accession>
<feature type="transmembrane region" description="Helical" evidence="1">
    <location>
        <begin position="188"/>
        <end position="206"/>
    </location>
</feature>
<keyword evidence="4" id="KW-1185">Reference proteome</keyword>
<keyword evidence="1" id="KW-0812">Transmembrane</keyword>
<dbReference type="PANTHER" id="PTHR31061">
    <property type="entry name" value="LD22376P"/>
    <property type="match status" value="1"/>
</dbReference>
<keyword evidence="1" id="KW-1133">Transmembrane helix</keyword>
<evidence type="ECO:0000313" key="4">
    <source>
        <dbReference type="Proteomes" id="UP000631114"/>
    </source>
</evidence>
<dbReference type="OrthoDB" id="2149840at2759"/>
<evidence type="ECO:0000313" key="3">
    <source>
        <dbReference type="EMBL" id="KAF9619569.1"/>
    </source>
</evidence>
<evidence type="ECO:0000256" key="1">
    <source>
        <dbReference type="SAM" id="Phobius"/>
    </source>
</evidence>
<feature type="transmembrane region" description="Helical" evidence="1">
    <location>
        <begin position="435"/>
        <end position="455"/>
    </location>
</feature>
<feature type="transmembrane region" description="Helical" evidence="1">
    <location>
        <begin position="149"/>
        <end position="168"/>
    </location>
</feature>
<dbReference type="Pfam" id="PF07786">
    <property type="entry name" value="HGSNAT_cat"/>
    <property type="match status" value="1"/>
</dbReference>
<evidence type="ECO:0000259" key="2">
    <source>
        <dbReference type="Pfam" id="PF07786"/>
    </source>
</evidence>
<dbReference type="AlphaFoldDB" id="A0A835MA96"/>
<name>A0A835MA96_9MAGN</name>
<dbReference type="InterPro" id="IPR012429">
    <property type="entry name" value="HGSNAT_cat"/>
</dbReference>